<dbReference type="EMBL" id="JAVDPF010000009">
    <property type="protein sequence ID" value="KAL1880256.1"/>
    <property type="molecule type" value="Genomic_DNA"/>
</dbReference>
<evidence type="ECO:0000313" key="4">
    <source>
        <dbReference type="EMBL" id="KAL1880256.1"/>
    </source>
</evidence>
<evidence type="ECO:0008006" key="6">
    <source>
        <dbReference type="Google" id="ProtNLM"/>
    </source>
</evidence>
<keyword evidence="5" id="KW-1185">Reference proteome</keyword>
<dbReference type="InterPro" id="IPR013785">
    <property type="entry name" value="Aldolase_TIM"/>
</dbReference>
<dbReference type="Gene3D" id="3.20.20.70">
    <property type="entry name" value="Aldolase class I"/>
    <property type="match status" value="1"/>
</dbReference>
<dbReference type="Pfam" id="PF03060">
    <property type="entry name" value="NMO"/>
    <property type="match status" value="1"/>
</dbReference>
<sequence>MSGAATSKLAVAVTRAGGLGQIGFLDDSRMLSAELERAQGELQDFISHEQSDHVLPIGMGMIVFGSSIPHWLPVISQYKPAVVWLSFGETDEFRQWIESIRNISPQTKVWVQLGTVNHAVETAQACHPDAIVLQGSDAGGHGHAHGASVISLIPEAADALKEHGFNDIPLIAAGGIMDGRGIAAAVMLGAVGAVMGTRFLAAEETSLPSDFRKAVLNASDGGYSTVRSRIFDEIWGPSPWPERYDGRCLRNSIYENLTKGLPIREVREQFNDMLREKQGWNLDAKDLPSVWAGTGVGMVKRTEKAGDIVKQVQLQSRTCLESGKQH</sequence>
<name>A0ABR3XX94_9EURO</name>
<comment type="caution">
    <text evidence="4">The sequence shown here is derived from an EMBL/GenBank/DDBJ whole genome shotgun (WGS) entry which is preliminary data.</text>
</comment>
<dbReference type="CDD" id="cd04730">
    <property type="entry name" value="NPD_like"/>
    <property type="match status" value="1"/>
</dbReference>
<keyword evidence="3" id="KW-0560">Oxidoreductase</keyword>
<protein>
    <recommendedName>
        <fullName evidence="6">Nitronate monooxygenase domain-containing protein</fullName>
    </recommendedName>
</protein>
<dbReference type="InterPro" id="IPR004136">
    <property type="entry name" value="NMO"/>
</dbReference>
<dbReference type="Proteomes" id="UP001583193">
    <property type="component" value="Unassembled WGS sequence"/>
</dbReference>
<evidence type="ECO:0000256" key="1">
    <source>
        <dbReference type="ARBA" id="ARBA00022630"/>
    </source>
</evidence>
<evidence type="ECO:0000256" key="3">
    <source>
        <dbReference type="ARBA" id="ARBA00023002"/>
    </source>
</evidence>
<evidence type="ECO:0000313" key="5">
    <source>
        <dbReference type="Proteomes" id="UP001583193"/>
    </source>
</evidence>
<keyword evidence="2" id="KW-0288">FMN</keyword>
<gene>
    <name evidence="4" type="ORF">Plec18167_003659</name>
</gene>
<dbReference type="PANTHER" id="PTHR32332:SF34">
    <property type="entry name" value="2-NITROPROPANE DIOXYGENASE FAMILY, PUTATIVE-RELATED"/>
    <property type="match status" value="1"/>
</dbReference>
<evidence type="ECO:0000256" key="2">
    <source>
        <dbReference type="ARBA" id="ARBA00022643"/>
    </source>
</evidence>
<organism evidence="4 5">
    <name type="scientific">Paecilomyces lecythidis</name>
    <dbReference type="NCBI Taxonomy" id="3004212"/>
    <lineage>
        <taxon>Eukaryota</taxon>
        <taxon>Fungi</taxon>
        <taxon>Dikarya</taxon>
        <taxon>Ascomycota</taxon>
        <taxon>Pezizomycotina</taxon>
        <taxon>Eurotiomycetes</taxon>
        <taxon>Eurotiomycetidae</taxon>
        <taxon>Eurotiales</taxon>
        <taxon>Thermoascaceae</taxon>
        <taxon>Paecilomyces</taxon>
    </lineage>
</organism>
<keyword evidence="1" id="KW-0285">Flavoprotein</keyword>
<proteinExistence type="predicted"/>
<reference evidence="4 5" key="1">
    <citation type="journal article" date="2024" name="IMA Fungus">
        <title>IMA Genome - F19 : A genome assembly and annotation guide to empower mycologists, including annotated draft genome sequences of Ceratocystis pirilliformis, Diaporthe australafricana, Fusarium ophioides, Paecilomyces lecythidis, and Sporothrix stenoceras.</title>
        <authorList>
            <person name="Aylward J."/>
            <person name="Wilson A.M."/>
            <person name="Visagie C.M."/>
            <person name="Spraker J."/>
            <person name="Barnes I."/>
            <person name="Buitendag C."/>
            <person name="Ceriani C."/>
            <person name="Del Mar Angel L."/>
            <person name="du Plessis D."/>
            <person name="Fuchs T."/>
            <person name="Gasser K."/>
            <person name="Kramer D."/>
            <person name="Li W."/>
            <person name="Munsamy K."/>
            <person name="Piso A."/>
            <person name="Price J.L."/>
            <person name="Sonnekus B."/>
            <person name="Thomas C."/>
            <person name="van der Nest A."/>
            <person name="van Dijk A."/>
            <person name="van Heerden A."/>
            <person name="van Vuuren N."/>
            <person name="Yilmaz N."/>
            <person name="Duong T.A."/>
            <person name="van der Merwe N.A."/>
            <person name="Wingfield M.J."/>
            <person name="Wingfield B.D."/>
        </authorList>
    </citation>
    <scope>NUCLEOTIDE SEQUENCE [LARGE SCALE GENOMIC DNA]</scope>
    <source>
        <strain evidence="4 5">CMW 18167</strain>
    </source>
</reference>
<dbReference type="PANTHER" id="PTHR32332">
    <property type="entry name" value="2-NITROPROPANE DIOXYGENASE"/>
    <property type="match status" value="1"/>
</dbReference>
<accession>A0ABR3XX94</accession>
<dbReference type="SUPFAM" id="SSF51412">
    <property type="entry name" value="Inosine monophosphate dehydrogenase (IMPDH)"/>
    <property type="match status" value="1"/>
</dbReference>